<dbReference type="AlphaFoldDB" id="A0A9N8YTW0"/>
<organism evidence="1 2">
    <name type="scientific">Funneliformis caledonium</name>
    <dbReference type="NCBI Taxonomy" id="1117310"/>
    <lineage>
        <taxon>Eukaryota</taxon>
        <taxon>Fungi</taxon>
        <taxon>Fungi incertae sedis</taxon>
        <taxon>Mucoromycota</taxon>
        <taxon>Glomeromycotina</taxon>
        <taxon>Glomeromycetes</taxon>
        <taxon>Glomerales</taxon>
        <taxon>Glomeraceae</taxon>
        <taxon>Funneliformis</taxon>
    </lineage>
</organism>
<proteinExistence type="predicted"/>
<name>A0A9N8YTW0_9GLOM</name>
<comment type="caution">
    <text evidence="1">The sequence shown here is derived from an EMBL/GenBank/DDBJ whole genome shotgun (WGS) entry which is preliminary data.</text>
</comment>
<gene>
    <name evidence="1" type="ORF">FCALED_LOCUS1014</name>
</gene>
<dbReference type="OrthoDB" id="10396374at2759"/>
<keyword evidence="2" id="KW-1185">Reference proteome</keyword>
<sequence length="65" mass="7633">KCDASYLQAESLDGLNANHIHAILYKQDILDLHKFMYLDPSRIQFALEEYSFRFFNPLGNVEVRI</sequence>
<reference evidence="1" key="1">
    <citation type="submission" date="2021-06" db="EMBL/GenBank/DDBJ databases">
        <authorList>
            <person name="Kallberg Y."/>
            <person name="Tangrot J."/>
            <person name="Rosling A."/>
        </authorList>
    </citation>
    <scope>NUCLEOTIDE SEQUENCE</scope>
    <source>
        <strain evidence="1">UK204</strain>
    </source>
</reference>
<evidence type="ECO:0000313" key="1">
    <source>
        <dbReference type="EMBL" id="CAG8447656.1"/>
    </source>
</evidence>
<dbReference type="EMBL" id="CAJVPQ010000117">
    <property type="protein sequence ID" value="CAG8447656.1"/>
    <property type="molecule type" value="Genomic_DNA"/>
</dbReference>
<evidence type="ECO:0000313" key="2">
    <source>
        <dbReference type="Proteomes" id="UP000789570"/>
    </source>
</evidence>
<accession>A0A9N8YTW0</accession>
<feature type="non-terminal residue" evidence="1">
    <location>
        <position position="1"/>
    </location>
</feature>
<protein>
    <submittedName>
        <fullName evidence="1">12961_t:CDS:1</fullName>
    </submittedName>
</protein>
<dbReference type="Proteomes" id="UP000789570">
    <property type="component" value="Unassembled WGS sequence"/>
</dbReference>